<reference evidence="2 3" key="1">
    <citation type="journal article" date="2019" name="Int. J. Syst. Evol. Microbiol.">
        <title>The Global Catalogue of Microorganisms (GCM) 10K type strain sequencing project: providing services to taxonomists for standard genome sequencing and annotation.</title>
        <authorList>
            <consortium name="The Broad Institute Genomics Platform"/>
            <consortium name="The Broad Institute Genome Sequencing Center for Infectious Disease"/>
            <person name="Wu L."/>
            <person name="Ma J."/>
        </authorList>
    </citation>
    <scope>NUCLEOTIDE SEQUENCE [LARGE SCALE GENOMIC DNA]</scope>
    <source>
        <strain evidence="2 3">CGMCC 1.10594</strain>
    </source>
</reference>
<feature type="transmembrane region" description="Helical" evidence="1">
    <location>
        <begin position="101"/>
        <end position="118"/>
    </location>
</feature>
<gene>
    <name evidence="2" type="ORF">ACFSBJ_16370</name>
</gene>
<evidence type="ECO:0000256" key="1">
    <source>
        <dbReference type="SAM" id="Phobius"/>
    </source>
</evidence>
<dbReference type="EMBL" id="JBHUDL010000011">
    <property type="protein sequence ID" value="MFD1635298.1"/>
    <property type="molecule type" value="Genomic_DNA"/>
</dbReference>
<evidence type="ECO:0000313" key="2">
    <source>
        <dbReference type="EMBL" id="MFD1635298.1"/>
    </source>
</evidence>
<keyword evidence="1" id="KW-0472">Membrane</keyword>
<accession>A0ABD6D3S0</accession>
<keyword evidence="1" id="KW-0812">Transmembrane</keyword>
<feature type="transmembrane region" description="Helical" evidence="1">
    <location>
        <begin position="38"/>
        <end position="60"/>
    </location>
</feature>
<keyword evidence="1" id="KW-1133">Transmembrane helix</keyword>
<evidence type="ECO:0000313" key="3">
    <source>
        <dbReference type="Proteomes" id="UP001597075"/>
    </source>
</evidence>
<comment type="caution">
    <text evidence="2">The sequence shown here is derived from an EMBL/GenBank/DDBJ whole genome shotgun (WGS) entry which is preliminary data.</text>
</comment>
<feature type="transmembrane region" description="Helical" evidence="1">
    <location>
        <begin position="72"/>
        <end position="89"/>
    </location>
</feature>
<keyword evidence="3" id="KW-1185">Reference proteome</keyword>
<dbReference type="Proteomes" id="UP001597075">
    <property type="component" value="Unassembled WGS sequence"/>
</dbReference>
<organism evidence="2 3">
    <name type="scientific">Haloplanus ruber</name>
    <dbReference type="NCBI Taxonomy" id="869892"/>
    <lineage>
        <taxon>Archaea</taxon>
        <taxon>Methanobacteriati</taxon>
        <taxon>Methanobacteriota</taxon>
        <taxon>Stenosarchaea group</taxon>
        <taxon>Halobacteria</taxon>
        <taxon>Halobacteriales</taxon>
        <taxon>Haloferacaceae</taxon>
        <taxon>Haloplanus</taxon>
    </lineage>
</organism>
<dbReference type="AlphaFoldDB" id="A0ABD6D3S0"/>
<name>A0ABD6D3S0_9EURY</name>
<proteinExistence type="predicted"/>
<sequence>MDIVDKMAGRSIAIFAVILVVIQFALGGGNDLLYYESLALTTLIMAAGFLTITFASELFADLKILWFRIQLTSLRYSGLLLFLGLVLLLKSRSIPNTLSNMFGAFVAISWLAWIYHEYRYIFKIQRRTWNTGDITRKEWLKDFIKDRIPF</sequence>
<dbReference type="RefSeq" id="WP_256406472.1">
    <property type="nucleotide sequence ID" value="NZ_CP187153.1"/>
</dbReference>
<feature type="transmembrane region" description="Helical" evidence="1">
    <location>
        <begin position="7"/>
        <end position="26"/>
    </location>
</feature>
<protein>
    <submittedName>
        <fullName evidence="2">Uncharacterized protein</fullName>
    </submittedName>
</protein>